<keyword evidence="1" id="KW-0245">EGF-like domain</keyword>
<feature type="binding site" evidence="8">
    <location>
        <position position="917"/>
    </location>
    <ligand>
        <name>Zn(2+)</name>
        <dbReference type="ChEBI" id="CHEBI:29105"/>
        <note>catalytic</note>
    </ligand>
</feature>
<dbReference type="SUPFAM" id="SSF55486">
    <property type="entry name" value="Metalloproteases ('zincins'), catalytic domain"/>
    <property type="match status" value="4"/>
</dbReference>
<feature type="binding site" evidence="8">
    <location>
        <position position="1289"/>
    </location>
    <ligand>
        <name>Zn(2+)</name>
        <dbReference type="ChEBI" id="CHEBI:29105"/>
        <note>catalytic</note>
    </ligand>
</feature>
<proteinExistence type="predicted"/>
<dbReference type="GO" id="GO:0008270">
    <property type="term" value="F:zinc ion binding"/>
    <property type="evidence" value="ECO:0007669"/>
    <property type="project" value="UniProtKB-UniRule"/>
</dbReference>
<feature type="binding site" evidence="8">
    <location>
        <position position="536"/>
    </location>
    <ligand>
        <name>Zn(2+)</name>
        <dbReference type="ChEBI" id="CHEBI:29105"/>
        <note>catalytic</note>
    </ligand>
</feature>
<name>A0AAF5D2D4_STRER</name>
<feature type="active site" evidence="8">
    <location>
        <position position="914"/>
    </location>
</feature>
<organism evidence="12 13">
    <name type="scientific">Strongyloides stercoralis</name>
    <name type="common">Threadworm</name>
    <dbReference type="NCBI Taxonomy" id="6248"/>
    <lineage>
        <taxon>Eukaryota</taxon>
        <taxon>Metazoa</taxon>
        <taxon>Ecdysozoa</taxon>
        <taxon>Nematoda</taxon>
        <taxon>Chromadorea</taxon>
        <taxon>Rhabditida</taxon>
        <taxon>Tylenchina</taxon>
        <taxon>Panagrolaimomorpha</taxon>
        <taxon>Strongyloidoidea</taxon>
        <taxon>Strongyloididae</taxon>
        <taxon>Strongyloides</taxon>
    </lineage>
</organism>
<keyword evidence="10" id="KW-0812">Transmembrane</keyword>
<keyword evidence="6 8" id="KW-0482">Metalloprotease</keyword>
<keyword evidence="12" id="KW-1185">Reference proteome</keyword>
<dbReference type="PANTHER" id="PTHR10127:SF780">
    <property type="entry name" value="METALLOENDOPEPTIDASE"/>
    <property type="match status" value="1"/>
</dbReference>
<evidence type="ECO:0000313" key="13">
    <source>
        <dbReference type="WBParaSite" id="TCONS_00004982.p1"/>
    </source>
</evidence>
<keyword evidence="5 8" id="KW-0862">Zinc</keyword>
<dbReference type="AlphaFoldDB" id="A0AAF5D2D4"/>
<evidence type="ECO:0000256" key="2">
    <source>
        <dbReference type="ARBA" id="ARBA00022670"/>
    </source>
</evidence>
<dbReference type="Proteomes" id="UP000035681">
    <property type="component" value="Unplaced"/>
</dbReference>
<keyword evidence="3 8" id="KW-0479">Metal-binding</keyword>
<keyword evidence="4 8" id="KW-0378">Hydrolase</keyword>
<feature type="binding site" evidence="8">
    <location>
        <position position="913"/>
    </location>
    <ligand>
        <name>Zn(2+)</name>
        <dbReference type="ChEBI" id="CHEBI:29105"/>
        <note>catalytic</note>
    </ligand>
</feature>
<dbReference type="PRINTS" id="PR00480">
    <property type="entry name" value="ASTACIN"/>
</dbReference>
<dbReference type="InterPro" id="IPR001506">
    <property type="entry name" value="Peptidase_M12A"/>
</dbReference>
<feature type="binding site" evidence="8">
    <location>
        <position position="1293"/>
    </location>
    <ligand>
        <name>Zn(2+)</name>
        <dbReference type="ChEBI" id="CHEBI:29105"/>
        <note>catalytic</note>
    </ligand>
</feature>
<feature type="domain" description="Peptidase M12A" evidence="11">
    <location>
        <begin position="50"/>
        <end position="252"/>
    </location>
</feature>
<evidence type="ECO:0000256" key="7">
    <source>
        <dbReference type="ARBA" id="ARBA00023157"/>
    </source>
</evidence>
<evidence type="ECO:0000256" key="3">
    <source>
        <dbReference type="ARBA" id="ARBA00022723"/>
    </source>
</evidence>
<dbReference type="Gene3D" id="3.40.390.10">
    <property type="entry name" value="Collagenase (Catalytic Domain)"/>
    <property type="match status" value="4"/>
</dbReference>
<feature type="binding site" evidence="8">
    <location>
        <position position="546"/>
    </location>
    <ligand>
        <name>Zn(2+)</name>
        <dbReference type="ChEBI" id="CHEBI:29105"/>
        <note>catalytic</note>
    </ligand>
</feature>
<dbReference type="GO" id="GO:0004222">
    <property type="term" value="F:metalloendopeptidase activity"/>
    <property type="evidence" value="ECO:0007669"/>
    <property type="project" value="UniProtKB-UniRule"/>
</dbReference>
<comment type="caution">
    <text evidence="8">Lacks conserved residue(s) required for the propagation of feature annotation.</text>
</comment>
<dbReference type="SUPFAM" id="SSF57196">
    <property type="entry name" value="EGF/Laminin"/>
    <property type="match status" value="2"/>
</dbReference>
<dbReference type="WBParaSite" id="TCONS_00004982.p1">
    <property type="protein sequence ID" value="TCONS_00004982.p1"/>
    <property type="gene ID" value="XLOC_003277"/>
</dbReference>
<evidence type="ECO:0000256" key="1">
    <source>
        <dbReference type="ARBA" id="ARBA00022536"/>
    </source>
</evidence>
<protein>
    <recommendedName>
        <fullName evidence="9">Metalloendopeptidase</fullName>
        <ecNumber evidence="9">3.4.24.-</ecNumber>
    </recommendedName>
</protein>
<feature type="domain" description="Peptidase M12A" evidence="11">
    <location>
        <begin position="820"/>
        <end position="1022"/>
    </location>
</feature>
<feature type="domain" description="Peptidase M12A" evidence="11">
    <location>
        <begin position="1199"/>
        <end position="1398"/>
    </location>
</feature>
<dbReference type="PROSITE" id="PS51864">
    <property type="entry name" value="ASTACIN"/>
    <property type="match status" value="4"/>
</dbReference>
<evidence type="ECO:0000256" key="10">
    <source>
        <dbReference type="SAM" id="Phobius"/>
    </source>
</evidence>
<dbReference type="InterPro" id="IPR024079">
    <property type="entry name" value="MetalloPept_cat_dom_sf"/>
</dbReference>
<accession>A0AAF5D2D4</accession>
<comment type="cofactor">
    <cofactor evidence="8 9">
        <name>Zn(2+)</name>
        <dbReference type="ChEBI" id="CHEBI:29105"/>
    </cofactor>
    <text evidence="8 9">Binds 1 zinc ion per subunit.</text>
</comment>
<dbReference type="PROSITE" id="PS01186">
    <property type="entry name" value="EGF_2"/>
    <property type="match status" value="2"/>
</dbReference>
<evidence type="ECO:0000256" key="9">
    <source>
        <dbReference type="RuleBase" id="RU361183"/>
    </source>
</evidence>
<evidence type="ECO:0000259" key="11">
    <source>
        <dbReference type="PROSITE" id="PS51864"/>
    </source>
</evidence>
<dbReference type="InterPro" id="IPR006026">
    <property type="entry name" value="Peptidase_Metallo"/>
</dbReference>
<evidence type="ECO:0000256" key="6">
    <source>
        <dbReference type="ARBA" id="ARBA00023049"/>
    </source>
</evidence>
<feature type="binding site" evidence="8">
    <location>
        <position position="1299"/>
    </location>
    <ligand>
        <name>Zn(2+)</name>
        <dbReference type="ChEBI" id="CHEBI:29105"/>
        <note>catalytic</note>
    </ligand>
</feature>
<dbReference type="SMART" id="SM00235">
    <property type="entry name" value="ZnMc"/>
    <property type="match status" value="4"/>
</dbReference>
<feature type="binding site" evidence="8">
    <location>
        <position position="143"/>
    </location>
    <ligand>
        <name>Zn(2+)</name>
        <dbReference type="ChEBI" id="CHEBI:29105"/>
        <note>catalytic</note>
    </ligand>
</feature>
<dbReference type="EC" id="3.4.24.-" evidence="9"/>
<feature type="binding site" evidence="8">
    <location>
        <position position="147"/>
    </location>
    <ligand>
        <name>Zn(2+)</name>
        <dbReference type="ChEBI" id="CHEBI:29105"/>
        <note>catalytic</note>
    </ligand>
</feature>
<dbReference type="PROSITE" id="PS00022">
    <property type="entry name" value="EGF_1"/>
    <property type="match status" value="2"/>
</dbReference>
<reference evidence="13" key="1">
    <citation type="submission" date="2024-02" db="UniProtKB">
        <authorList>
            <consortium name="WormBaseParasite"/>
        </authorList>
    </citation>
    <scope>IDENTIFICATION</scope>
</reference>
<dbReference type="SUPFAM" id="SSF49854">
    <property type="entry name" value="Spermadhesin, CUB domain"/>
    <property type="match status" value="2"/>
</dbReference>
<evidence type="ECO:0000256" key="8">
    <source>
        <dbReference type="PROSITE-ProRule" id="PRU01211"/>
    </source>
</evidence>
<feature type="binding site" evidence="8">
    <location>
        <position position="153"/>
    </location>
    <ligand>
        <name>Zn(2+)</name>
        <dbReference type="ChEBI" id="CHEBI:29105"/>
        <note>catalytic</note>
    </ligand>
</feature>
<feature type="domain" description="Peptidase M12A" evidence="11">
    <location>
        <begin position="443"/>
        <end position="645"/>
    </location>
</feature>
<dbReference type="InterPro" id="IPR035914">
    <property type="entry name" value="Sperma_CUB_dom_sf"/>
</dbReference>
<keyword evidence="10" id="KW-0472">Membrane</keyword>
<dbReference type="SMART" id="SM00181">
    <property type="entry name" value="EGF"/>
    <property type="match status" value="4"/>
</dbReference>
<dbReference type="Pfam" id="PF01400">
    <property type="entry name" value="Astacin"/>
    <property type="match status" value="4"/>
</dbReference>
<feature type="active site" evidence="8">
    <location>
        <position position="537"/>
    </location>
</feature>
<feature type="active site" evidence="8">
    <location>
        <position position="144"/>
    </location>
</feature>
<keyword evidence="7" id="KW-1015">Disulfide bond</keyword>
<feature type="binding site" evidence="8">
    <location>
        <position position="923"/>
    </location>
    <ligand>
        <name>Zn(2+)</name>
        <dbReference type="ChEBI" id="CHEBI:29105"/>
        <note>catalytic</note>
    </ligand>
</feature>
<dbReference type="InterPro" id="IPR000742">
    <property type="entry name" value="EGF"/>
</dbReference>
<dbReference type="GO" id="GO:0006508">
    <property type="term" value="P:proteolysis"/>
    <property type="evidence" value="ECO:0007669"/>
    <property type="project" value="UniProtKB-KW"/>
</dbReference>
<dbReference type="PANTHER" id="PTHR10127">
    <property type="entry name" value="DISCOIDIN, CUB, EGF, LAMININ , AND ZINC METALLOPROTEASE DOMAIN CONTAINING"/>
    <property type="match status" value="1"/>
</dbReference>
<keyword evidence="10" id="KW-1133">Transmembrane helix</keyword>
<evidence type="ECO:0000256" key="5">
    <source>
        <dbReference type="ARBA" id="ARBA00022833"/>
    </source>
</evidence>
<feature type="transmembrane region" description="Helical" evidence="10">
    <location>
        <begin position="6"/>
        <end position="23"/>
    </location>
</feature>
<evidence type="ECO:0000313" key="12">
    <source>
        <dbReference type="Proteomes" id="UP000035681"/>
    </source>
</evidence>
<feature type="active site" evidence="8">
    <location>
        <position position="1290"/>
    </location>
</feature>
<feature type="binding site" evidence="8">
    <location>
        <position position="540"/>
    </location>
    <ligand>
        <name>Zn(2+)</name>
        <dbReference type="ChEBI" id="CHEBI:29105"/>
        <note>catalytic</note>
    </ligand>
</feature>
<evidence type="ECO:0000256" key="4">
    <source>
        <dbReference type="ARBA" id="ARBA00022801"/>
    </source>
</evidence>
<keyword evidence="2 8" id="KW-0645">Protease</keyword>
<sequence length="1562" mass="183541">MKSFNYIFISIIILFILIVKLWIKKKNLPPGKIIVRSDKIFTDYYIDFKRDIKVNLTNPWISPIKYSVQPPVDEANIKVAIKVLENNTCVKFKIENEIPKNESGIIFKEGSYCASNVGKRYANHSQEITLTKECQKDPYIILHELGHALGLVHEHARKDRNKYISVDQSQLNTDGLNNFQISTHDSYVEFNTDYDYASLMHYGPYTFGSWWYWLWGWKVMTSRLNEQYDRMMGQRKKMTFNDLKRINLCYCNWCNWVENGTNYQHPNRTTWCKNDGYPDFDNCSRCICPTGYTGNLCEKVMDSNPKCNKTHYIANENVTTLIFNDKMNCYIFIEARLCWRIEIKVLYVNAPYHDEICTEDIAYQFKYREDKGATGLLLCGHHQKYMTLRSETNTSLIIYKGIEPHSFFIHIDNKTLANKQKFTSWFHINSDVVFTDYYIDFKRDIRKNQSDPWIFPIRYYVQSSEMEKNLNIAMSILNNNTCVTFKKEFQTFNDTQGLIFREDSYCTSFIGNVFENHSQIVTLSKDCYRDPYIILHELGHALGLVHEHTRKDRDKFIKIHYNRLNERGKQNFEIRDFSYYYNYLTTYDYAALMHYTAYSFATAWYKFFGYPVMEPKLNEQYIHMMGQRKKMTFNEFKRINLCHCNWCKWVSNYTGEIYSNKKTPCKNGGYADFRNCSKCICPTGYTGDLCQKIIPSDSECGNTSFVANRKGTSLIYNNNMTCHIFINATEGKKIEITILYVNAPVKKRLCTEDIAYQFKYMKDKGTTGLLLCGHHQKHMKLTSESDSVLKLWITNTNLPRGYIVVNSDKIFTDYHSDFKRDIRKNRHDPWIFPIRYYIQSPQLEKNLIIAMSILNNNTCVKFKKEFYFFNDTQGLIFKEDFYCTSFIGNKFKNHPQTVTLSKDCYTDPYIILHELGHALGLVHEHSRKDRDKYVTINYDRMAHKGKDKFSIHNSSYYHNYLTTYDYASIMHYEPYSFVSFWNYLFGRPVMEPKLNEQYIHMMGQTKKMTFNDFKRINLCHCNWCGWVSNRTSKILKNRKTPCKNGGYPDFRNCKRCLCPTGYTGKFCQKIIPSDPKCGRTSFVANKNGTSLIYNNNMTCHIFIKVAKKKKIAITILYVNAPVKQKYCTEDIAYQFKYMRDKGTTGLLLCGHHQKHIKLTSESDSVLVFYKGLELHSLLKHWIINKKLPRGYIIVNNDLSFTDDHIMFKREIWVNKRNPWKFPIKYCVKSPVPKENVKTAISEVQSNTCVTFEEVERIQKYTQGLIFEEGSSCSSYVGNNVIINPYSILHELGHALGLVHEHARIGRDNFIDIDFWQLDKSAKKNFVIYNSSNFVNYSTSYDYASIMHYDQYAFGSWWYWFIGRPVIRPKLDYQYSRMMGQRKKITFNEIKKINLCYCNACGWVNNDTGQLNPDRKPNCSYSGYADFRNCSKCICPTGYTGDLCRKIIPSDPECGNTTFEVNKTRIQLIFNNKRNCYISLKATKPKKIELIIVYVNAPYDGDTCTEDIAYQIKYRRDRGATGLLLCGHHQIPIKLKSETSSILIHYKGIDPHSLLIFQYKEAD</sequence>